<feature type="non-terminal residue" evidence="2">
    <location>
        <position position="138"/>
    </location>
</feature>
<feature type="non-terminal residue" evidence="2">
    <location>
        <position position="1"/>
    </location>
</feature>
<sequence>WPSTPAGATSRRSWPTTPVVRWSCSTCCASAPTPRAATPRPATPTPPTSRTSAGTPNPAARRSSTSARAAPRSWPRKARPGTRCWSCATRAGRRSATWSPTPPTNRARTCAPARSPRPSCRRRRPGIRPDRRAGRPPR</sequence>
<proteinExistence type="predicted"/>
<name>A0A6J4IE49_9PSEU</name>
<dbReference type="AlphaFoldDB" id="A0A6J4IE49"/>
<feature type="compositionally biased region" description="Low complexity" evidence="1">
    <location>
        <begin position="30"/>
        <end position="40"/>
    </location>
</feature>
<organism evidence="2">
    <name type="scientific">uncultured Actinomycetospora sp</name>
    <dbReference type="NCBI Taxonomy" id="1135996"/>
    <lineage>
        <taxon>Bacteria</taxon>
        <taxon>Bacillati</taxon>
        <taxon>Actinomycetota</taxon>
        <taxon>Actinomycetes</taxon>
        <taxon>Pseudonocardiales</taxon>
        <taxon>Pseudonocardiaceae</taxon>
        <taxon>Actinomycetospora</taxon>
        <taxon>environmental samples</taxon>
    </lineage>
</organism>
<feature type="compositionally biased region" description="Low complexity" evidence="1">
    <location>
        <begin position="48"/>
        <end position="73"/>
    </location>
</feature>
<feature type="region of interest" description="Disordered" evidence="1">
    <location>
        <begin position="30"/>
        <end position="138"/>
    </location>
</feature>
<evidence type="ECO:0000256" key="1">
    <source>
        <dbReference type="SAM" id="MobiDB-lite"/>
    </source>
</evidence>
<gene>
    <name evidence="2" type="ORF">AVDCRST_MAG54-1922</name>
</gene>
<accession>A0A6J4IE49</accession>
<feature type="compositionally biased region" description="Basic and acidic residues" evidence="1">
    <location>
        <begin position="127"/>
        <end position="138"/>
    </location>
</feature>
<evidence type="ECO:0000313" key="2">
    <source>
        <dbReference type="EMBL" id="CAA9249630.1"/>
    </source>
</evidence>
<dbReference type="EMBL" id="CADCTH010000254">
    <property type="protein sequence ID" value="CAA9249630.1"/>
    <property type="molecule type" value="Genomic_DNA"/>
</dbReference>
<reference evidence="2" key="1">
    <citation type="submission" date="2020-02" db="EMBL/GenBank/DDBJ databases">
        <authorList>
            <person name="Meier V. D."/>
        </authorList>
    </citation>
    <scope>NUCLEOTIDE SEQUENCE</scope>
    <source>
        <strain evidence="2">AVDCRST_MAG54</strain>
    </source>
</reference>
<feature type="compositionally biased region" description="Polar residues" evidence="1">
    <location>
        <begin position="96"/>
        <end position="107"/>
    </location>
</feature>
<protein>
    <submittedName>
        <fullName evidence="2">Uncharacterized protein</fullName>
    </submittedName>
</protein>